<keyword evidence="9" id="KW-0862">Zinc</keyword>
<comment type="similarity">
    <text evidence="14">Belongs to the ABC transporter superfamily. UvrA family.</text>
</comment>
<keyword evidence="19" id="KW-1185">Reference proteome</keyword>
<keyword evidence="2" id="KW-0963">Cytoplasm</keyword>
<keyword evidence="10" id="KW-0067">ATP-binding</keyword>
<accession>A0A3A6PBW1</accession>
<dbReference type="Pfam" id="PF17755">
    <property type="entry name" value="UvrA_DNA-bind"/>
    <property type="match status" value="1"/>
</dbReference>
<comment type="subcellular location">
    <subcellularLocation>
        <location evidence="1">Cytoplasm</location>
    </subcellularLocation>
</comment>
<gene>
    <name evidence="18" type="primary">uvrA</name>
    <name evidence="18" type="ORF">D3P09_18075</name>
</gene>
<evidence type="ECO:0000256" key="1">
    <source>
        <dbReference type="ARBA" id="ARBA00004496"/>
    </source>
</evidence>
<reference evidence="18 19" key="1">
    <citation type="submission" date="2018-09" db="EMBL/GenBank/DDBJ databases">
        <title>Paenibacillus aracenensis nov. sp. isolated from a cave in southern Spain.</title>
        <authorList>
            <person name="Jurado V."/>
            <person name="Gutierrez-Patricio S."/>
            <person name="Gonzalez-Pimentel J.L."/>
            <person name="Miller A.Z."/>
            <person name="Laiz L."/>
            <person name="Saiz-Jimenez C."/>
        </authorList>
    </citation>
    <scope>NUCLEOTIDE SEQUENCE [LARGE SCALE GENOMIC DNA]</scope>
    <source>
        <strain evidence="18 19">JCM 19203</strain>
    </source>
</reference>
<dbReference type="Proteomes" id="UP000267798">
    <property type="component" value="Unassembled WGS sequence"/>
</dbReference>
<dbReference type="GO" id="GO:0009380">
    <property type="term" value="C:excinuclease repair complex"/>
    <property type="evidence" value="ECO:0007669"/>
    <property type="project" value="InterPro"/>
</dbReference>
<organism evidence="18 19">
    <name type="scientific">Paenibacillus pinisoli</name>
    <dbReference type="NCBI Taxonomy" id="1276110"/>
    <lineage>
        <taxon>Bacteria</taxon>
        <taxon>Bacillati</taxon>
        <taxon>Bacillota</taxon>
        <taxon>Bacilli</taxon>
        <taxon>Bacillales</taxon>
        <taxon>Paenibacillaceae</taxon>
        <taxon>Paenibacillus</taxon>
    </lineage>
</organism>
<dbReference type="Pfam" id="PF17760">
    <property type="entry name" value="UvrA_inter"/>
    <property type="match status" value="1"/>
</dbReference>
<dbReference type="SMART" id="SM00382">
    <property type="entry name" value="AAA"/>
    <property type="match status" value="1"/>
</dbReference>
<dbReference type="SUPFAM" id="SSF52540">
    <property type="entry name" value="P-loop containing nucleoside triphosphate hydrolases"/>
    <property type="match status" value="2"/>
</dbReference>
<evidence type="ECO:0000256" key="15">
    <source>
        <dbReference type="ARBA" id="ARBA00039316"/>
    </source>
</evidence>
<evidence type="ECO:0000256" key="6">
    <source>
        <dbReference type="ARBA" id="ARBA00022763"/>
    </source>
</evidence>
<evidence type="ECO:0000256" key="8">
    <source>
        <dbReference type="ARBA" id="ARBA00022771"/>
    </source>
</evidence>
<dbReference type="Gene3D" id="3.30.190.20">
    <property type="match status" value="1"/>
</dbReference>
<dbReference type="PROSITE" id="PS00211">
    <property type="entry name" value="ABC_TRANSPORTER_1"/>
    <property type="match status" value="1"/>
</dbReference>
<dbReference type="GO" id="GO:0005524">
    <property type="term" value="F:ATP binding"/>
    <property type="evidence" value="ECO:0007669"/>
    <property type="project" value="UniProtKB-KW"/>
</dbReference>
<evidence type="ECO:0000256" key="13">
    <source>
        <dbReference type="ARBA" id="ARBA00023204"/>
    </source>
</evidence>
<keyword evidence="13" id="KW-0234">DNA repair</keyword>
<dbReference type="NCBIfam" id="NF001503">
    <property type="entry name" value="PRK00349.1"/>
    <property type="match status" value="1"/>
</dbReference>
<keyword evidence="7" id="KW-0228">DNA excision</keyword>
<dbReference type="Gene3D" id="1.20.1580.10">
    <property type="entry name" value="ABC transporter ATPase like domain"/>
    <property type="match status" value="3"/>
</dbReference>
<evidence type="ECO:0000256" key="4">
    <source>
        <dbReference type="ARBA" id="ARBA00022737"/>
    </source>
</evidence>
<evidence type="ECO:0000256" key="16">
    <source>
        <dbReference type="ARBA" id="ARBA00042156"/>
    </source>
</evidence>
<dbReference type="AlphaFoldDB" id="A0A3A6PBW1"/>
<dbReference type="InterPro" id="IPR003593">
    <property type="entry name" value="AAA+_ATPase"/>
</dbReference>
<evidence type="ECO:0000259" key="17">
    <source>
        <dbReference type="PROSITE" id="PS50893"/>
    </source>
</evidence>
<dbReference type="InterPro" id="IPR027417">
    <property type="entry name" value="P-loop_NTPase"/>
</dbReference>
<keyword evidence="3" id="KW-0479">Metal-binding</keyword>
<protein>
    <recommendedName>
        <fullName evidence="15">UvrABC system protein A</fullName>
    </recommendedName>
    <alternativeName>
        <fullName evidence="16">Excinuclease ABC subunit A</fullName>
    </alternativeName>
</protein>
<dbReference type="CDD" id="cd03271">
    <property type="entry name" value="ABC_UvrA_II"/>
    <property type="match status" value="1"/>
</dbReference>
<dbReference type="InterPro" id="IPR017871">
    <property type="entry name" value="ABC_transporter-like_CS"/>
</dbReference>
<sequence length="973" mass="107117">MKTFIEVRGARQNNLKNIDVNIPRDKLTVITGVSGSGKSSLAFDVIYGEGQRRFLDSLSTYAKSRMSQVKKPEVDFVFGLSPVIAIEQKKGILNPRSTVGTMTDIYDFLRLLFASAGEASCPLCDHPIPVRSSLQMIEHIQKLPEGTELEVLAPVYKLYGETYETTFDEIRAKGFRTLHIDGVRTNLTDHVELEEETDCRIDIVVDKVIVKPDIYKVLTKTIENSLSLVGEGFIRFEIVSVPDGAVFDKEKFYRQFACPEHHLTMGELQPHYFSFNDSDSACRTCGGLGTFMRAEARFLVRDRNKSLLAGAIEPKLLSTGTKGTWIWGLVKSMAKHYGFDLTVPLDDMPEPVQEMLFYGTKGEKFPFIPDESSGKSQHRHAGKLMTFAGFVHIINWWYKLFLKRQGSQGEADFYKKVMIEHTCPDCEGKKLRPQRLCVRVGGTDIHQMSVMPLSELKLFLEHLTFSDTKANVGGQITKEILTRLDLLLDIGLHYLSLGRRSDTISGGEAQRIRLSTQISSGLMGMLYVLDEPSIGLHARDSGRMINTLKKLRDLGNTIIVVEHDIDTILSADHIIEIGPGPGREGGGLIAEGKAEQLAASPESVTGAFLSGARMIGVPAERRPLTGKVIQIRGARANNLQRVDVDIPLGVLACITGVSGSGKSTLVNEVMCKQLFSIFHDARIKPGEHDSLTGHEHLTGIITIDQSPIGRSTRSNPATYVGLFDRIRELYAEAAAAAGSRLSKNDFSFNQKNGGRCENCQGEGIVVTQLQFMPDVEAICPVCKGTRFTDEVLEIKLKDKHIAEVLDMSIEEAVVFFEGQTYVQHKLKVLHQLGLGYLRLGQSSTTLSGGEAQRIKLAYELGKLKRGSHNLYVLDEPTTGLHHSDIQKLVDCLQQLVDAGHSVLVIEHHLDLIKVADYVIDMGPDGGSNGGQVVAAGTPEEVAGAERSLTGKFLAKLLAPQERSGAAQAGLLIH</sequence>
<keyword evidence="8" id="KW-0863">Zinc-finger</keyword>
<dbReference type="GO" id="GO:0003677">
    <property type="term" value="F:DNA binding"/>
    <property type="evidence" value="ECO:0007669"/>
    <property type="project" value="UniProtKB-KW"/>
</dbReference>
<dbReference type="InterPro" id="IPR004602">
    <property type="entry name" value="UvrA"/>
</dbReference>
<evidence type="ECO:0000313" key="19">
    <source>
        <dbReference type="Proteomes" id="UP000267798"/>
    </source>
</evidence>
<dbReference type="OrthoDB" id="9809851at2"/>
<evidence type="ECO:0000256" key="7">
    <source>
        <dbReference type="ARBA" id="ARBA00022769"/>
    </source>
</evidence>
<dbReference type="PROSITE" id="PS50893">
    <property type="entry name" value="ABC_TRANSPORTER_2"/>
    <property type="match status" value="1"/>
</dbReference>
<dbReference type="Gene3D" id="1.10.8.280">
    <property type="entry name" value="ABC transporter ATPase domain-like"/>
    <property type="match status" value="1"/>
</dbReference>
<keyword evidence="4" id="KW-0677">Repeat</keyword>
<evidence type="ECO:0000256" key="9">
    <source>
        <dbReference type="ARBA" id="ARBA00022833"/>
    </source>
</evidence>
<evidence type="ECO:0000313" key="18">
    <source>
        <dbReference type="EMBL" id="RJX37987.1"/>
    </source>
</evidence>
<dbReference type="InterPro" id="IPR003439">
    <property type="entry name" value="ABC_transporter-like_ATP-bd"/>
</dbReference>
<keyword evidence="5" id="KW-0547">Nucleotide-binding</keyword>
<evidence type="ECO:0000256" key="5">
    <source>
        <dbReference type="ARBA" id="ARBA00022741"/>
    </source>
</evidence>
<dbReference type="InterPro" id="IPR041552">
    <property type="entry name" value="UvrA_DNA-bd"/>
</dbReference>
<evidence type="ECO:0000256" key="2">
    <source>
        <dbReference type="ARBA" id="ARBA00022490"/>
    </source>
</evidence>
<evidence type="ECO:0000256" key="12">
    <source>
        <dbReference type="ARBA" id="ARBA00023125"/>
    </source>
</evidence>
<dbReference type="PANTHER" id="PTHR43152:SF3">
    <property type="entry name" value="UVRABC SYSTEM PROTEIN A"/>
    <property type="match status" value="1"/>
</dbReference>
<feature type="domain" description="ABC transporter" evidence="17">
    <location>
        <begin position="624"/>
        <end position="954"/>
    </location>
</feature>
<dbReference type="GO" id="GO:0008270">
    <property type="term" value="F:zinc ion binding"/>
    <property type="evidence" value="ECO:0007669"/>
    <property type="project" value="UniProtKB-KW"/>
</dbReference>
<dbReference type="RefSeq" id="WP_120112806.1">
    <property type="nucleotide sequence ID" value="NZ_QXQB01000004.1"/>
</dbReference>
<dbReference type="GO" id="GO:0004518">
    <property type="term" value="F:nuclease activity"/>
    <property type="evidence" value="ECO:0007669"/>
    <property type="project" value="UniProtKB-KW"/>
</dbReference>
<comment type="caution">
    <text evidence="18">The sequence shown here is derived from an EMBL/GenBank/DDBJ whole genome shotgun (WGS) entry which is preliminary data.</text>
</comment>
<dbReference type="PANTHER" id="PTHR43152">
    <property type="entry name" value="UVRABC SYSTEM PROTEIN A"/>
    <property type="match status" value="1"/>
</dbReference>
<dbReference type="InterPro" id="IPR041102">
    <property type="entry name" value="UvrA_inter"/>
</dbReference>
<proteinExistence type="inferred from homology"/>
<keyword evidence="6" id="KW-0227">DNA damage</keyword>
<evidence type="ECO:0000256" key="10">
    <source>
        <dbReference type="ARBA" id="ARBA00022840"/>
    </source>
</evidence>
<name>A0A3A6PBW1_9BACL</name>
<evidence type="ECO:0000256" key="11">
    <source>
        <dbReference type="ARBA" id="ARBA00022881"/>
    </source>
</evidence>
<dbReference type="GO" id="GO:0005737">
    <property type="term" value="C:cytoplasm"/>
    <property type="evidence" value="ECO:0007669"/>
    <property type="project" value="UniProtKB-SubCell"/>
</dbReference>
<dbReference type="Gene3D" id="3.40.50.300">
    <property type="entry name" value="P-loop containing nucleotide triphosphate hydrolases"/>
    <property type="match status" value="3"/>
</dbReference>
<dbReference type="NCBIfam" id="TIGR00630">
    <property type="entry name" value="uvra"/>
    <property type="match status" value="1"/>
</dbReference>
<dbReference type="GO" id="GO:0006289">
    <property type="term" value="P:nucleotide-excision repair"/>
    <property type="evidence" value="ECO:0007669"/>
    <property type="project" value="InterPro"/>
</dbReference>
<evidence type="ECO:0000256" key="14">
    <source>
        <dbReference type="ARBA" id="ARBA00038000"/>
    </source>
</evidence>
<evidence type="ECO:0000256" key="3">
    <source>
        <dbReference type="ARBA" id="ARBA00022723"/>
    </source>
</evidence>
<keyword evidence="11" id="KW-0267">Excision nuclease</keyword>
<dbReference type="EMBL" id="QXQB01000004">
    <property type="protein sequence ID" value="RJX37987.1"/>
    <property type="molecule type" value="Genomic_DNA"/>
</dbReference>
<keyword evidence="12" id="KW-0238">DNA-binding</keyword>
<dbReference type="GO" id="GO:0016887">
    <property type="term" value="F:ATP hydrolysis activity"/>
    <property type="evidence" value="ECO:0007669"/>
    <property type="project" value="InterPro"/>
</dbReference>